<evidence type="ECO:0000256" key="2">
    <source>
        <dbReference type="ARBA" id="ARBA00022483"/>
    </source>
</evidence>
<evidence type="ECO:0000256" key="4">
    <source>
        <dbReference type="ARBA" id="ARBA00023028"/>
    </source>
</evidence>
<dbReference type="AlphaFoldDB" id="A0A6P6XY41"/>
<organism evidence="8 9">
    <name type="scientific">Dermatophagoides pteronyssinus</name>
    <name type="common">European house dust mite</name>
    <dbReference type="NCBI Taxonomy" id="6956"/>
    <lineage>
        <taxon>Eukaryota</taxon>
        <taxon>Metazoa</taxon>
        <taxon>Ecdysozoa</taxon>
        <taxon>Arthropoda</taxon>
        <taxon>Chelicerata</taxon>
        <taxon>Arachnida</taxon>
        <taxon>Acari</taxon>
        <taxon>Acariformes</taxon>
        <taxon>Sarcoptiformes</taxon>
        <taxon>Astigmata</taxon>
        <taxon>Psoroptidia</taxon>
        <taxon>Analgoidea</taxon>
        <taxon>Pyroglyphidae</taxon>
        <taxon>Dermatophagoidinae</taxon>
        <taxon>Dermatophagoides</taxon>
    </lineage>
</organism>
<dbReference type="SUPFAM" id="SSF48403">
    <property type="entry name" value="Ankyrin repeat"/>
    <property type="match status" value="1"/>
</dbReference>
<keyword evidence="5" id="KW-1053">Target membrane</keyword>
<name>A0A6P6XY41_DERPT</name>
<dbReference type="Proteomes" id="UP000515146">
    <property type="component" value="Unplaced"/>
</dbReference>
<evidence type="ECO:0000256" key="7">
    <source>
        <dbReference type="SAM" id="MobiDB-lite"/>
    </source>
</evidence>
<gene>
    <name evidence="9" type="primary">LOC113792393</name>
</gene>
<keyword evidence="4" id="KW-0800">Toxin</keyword>
<protein>
    <submittedName>
        <fullName evidence="9">Uncharacterized protein LOC113792393</fullName>
    </submittedName>
</protein>
<dbReference type="InterPro" id="IPR036770">
    <property type="entry name" value="Ankyrin_rpt-contain_sf"/>
</dbReference>
<evidence type="ECO:0000256" key="1">
    <source>
        <dbReference type="ARBA" id="ARBA00004175"/>
    </source>
</evidence>
<dbReference type="GO" id="GO:1990166">
    <property type="term" value="P:protein localization to site of double-strand break"/>
    <property type="evidence" value="ECO:0007669"/>
    <property type="project" value="TreeGrafter"/>
</dbReference>
<feature type="repeat" description="ANK" evidence="6">
    <location>
        <begin position="646"/>
        <end position="670"/>
    </location>
</feature>
<dbReference type="GO" id="GO:0035861">
    <property type="term" value="C:site of double-strand break"/>
    <property type="evidence" value="ECO:0007669"/>
    <property type="project" value="TreeGrafter"/>
</dbReference>
<dbReference type="SMART" id="SM00248">
    <property type="entry name" value="ANK"/>
    <property type="match status" value="2"/>
</dbReference>
<dbReference type="Gene3D" id="1.25.40.20">
    <property type="entry name" value="Ankyrin repeat-containing domain"/>
    <property type="match status" value="1"/>
</dbReference>
<evidence type="ECO:0000256" key="6">
    <source>
        <dbReference type="PROSITE-ProRule" id="PRU00023"/>
    </source>
</evidence>
<dbReference type="PANTHER" id="PTHR46677">
    <property type="entry name" value="SMC5-SMC6 COMPLEX LOCALIZATION FACTOR PROTEIN 1"/>
    <property type="match status" value="1"/>
</dbReference>
<dbReference type="Pfam" id="PF12796">
    <property type="entry name" value="Ank_2"/>
    <property type="match status" value="1"/>
</dbReference>
<evidence type="ECO:0000256" key="3">
    <source>
        <dbReference type="ARBA" id="ARBA00022537"/>
    </source>
</evidence>
<keyword evidence="8" id="KW-1185">Reference proteome</keyword>
<dbReference type="GO" id="GO:2000781">
    <property type="term" value="P:positive regulation of double-strand break repair"/>
    <property type="evidence" value="ECO:0007669"/>
    <property type="project" value="InterPro"/>
</dbReference>
<keyword evidence="2" id="KW-0268">Exocytosis</keyword>
<proteinExistence type="predicted"/>
<feature type="compositionally biased region" description="Acidic residues" evidence="7">
    <location>
        <begin position="39"/>
        <end position="49"/>
    </location>
</feature>
<evidence type="ECO:0000256" key="5">
    <source>
        <dbReference type="ARBA" id="ARBA00023298"/>
    </source>
</evidence>
<feature type="compositionally biased region" description="Polar residues" evidence="7">
    <location>
        <begin position="1"/>
        <end position="14"/>
    </location>
</feature>
<dbReference type="GO" id="GO:0044218">
    <property type="term" value="C:other organism cell membrane"/>
    <property type="evidence" value="ECO:0007669"/>
    <property type="project" value="UniProtKB-KW"/>
</dbReference>
<keyword evidence="4" id="KW-0638">Presynaptic neurotoxin</keyword>
<dbReference type="PROSITE" id="PS50297">
    <property type="entry name" value="ANK_REP_REGION"/>
    <property type="match status" value="1"/>
</dbReference>
<dbReference type="KEGG" id="dpte:113792393"/>
<dbReference type="GO" id="GO:0044231">
    <property type="term" value="C:host cell presynaptic membrane"/>
    <property type="evidence" value="ECO:0007669"/>
    <property type="project" value="UniProtKB-KW"/>
</dbReference>
<evidence type="ECO:0000313" key="8">
    <source>
        <dbReference type="Proteomes" id="UP000515146"/>
    </source>
</evidence>
<accession>A0A6P6XY41</accession>
<keyword evidence="5" id="KW-0472">Membrane</keyword>
<keyword evidence="6" id="KW-0040">ANK repeat</keyword>
<dbReference type="InterPro" id="IPR002110">
    <property type="entry name" value="Ankyrin_rpt"/>
</dbReference>
<dbReference type="OrthoDB" id="2384350at2759"/>
<dbReference type="InParanoid" id="A0A6P6XY41"/>
<keyword evidence="4" id="KW-0528">Neurotoxin</keyword>
<comment type="subcellular location">
    <subcellularLocation>
        <location evidence="1">Target cell membrane</location>
    </subcellularLocation>
</comment>
<dbReference type="PROSITE" id="PS50088">
    <property type="entry name" value="ANK_REPEAT"/>
    <property type="match status" value="1"/>
</dbReference>
<dbReference type="InterPro" id="IPR042479">
    <property type="entry name" value="Slf1"/>
</dbReference>
<reference evidence="9" key="1">
    <citation type="submission" date="2025-08" db="UniProtKB">
        <authorList>
            <consortium name="RefSeq"/>
        </authorList>
    </citation>
    <scope>IDENTIFICATION</scope>
    <source>
        <strain evidence="9">Airmid</strain>
    </source>
</reference>
<dbReference type="GO" id="GO:0005634">
    <property type="term" value="C:nucleus"/>
    <property type="evidence" value="ECO:0007669"/>
    <property type="project" value="TreeGrafter"/>
</dbReference>
<dbReference type="PANTHER" id="PTHR46677:SF1">
    <property type="entry name" value="SMC5-SMC6 COMPLEX LOCALIZATION FACTOR PROTEIN 1"/>
    <property type="match status" value="1"/>
</dbReference>
<sequence>MKKMNDCSSENSSLEPARKSRRLQAKLEINRLNYVESSSSDDENDDDNYNEMKFSFIGSHNNDNNGDDDDDDDNLRSLKRNNSFALSDHSFGDQLFQSQTSFSQLTQNSLQSGQFTYLIFSPSSSLITNNIVDDNCLDRILELFQLLIKNINDNKNLIQTIGSSLEYFRQPHPKLIDFLNYFLNLYSKLSSNDYLESRNEIGYQYCLVVEQIFDQLDRSRSNWTEMNLFNLFRTDSKINNKSTIISQNNHSYLFDLIEFIDNCFGHFQQQQTTNKDDDEENVKKNNRNNHRSNALIVSVRLFEIIVKFLTNDMERFFQKSFNFLLDIQDDNDRPLIVRLLWPNVKHPDYMSSMVRYFLYLLTKSIRTFSEIQNDQTHRSLLSFDLLPKQSNIFIQSIIKMLMLIAESLRIGSGNIRPYLSLTSSRNLIANDLWCQFERYKLNENFNLLKFLSKQFQSLSWFNLQFMLQIMDHLFSDLKHTLPMILGQNNGIRLRKLRITLRLLVSTFLTGNLDDLRVEHFRMMMHNNKKPLESNSIEEKLKQFKELIKSSLSNQDDSGRQPSYQTYLTRKTNYGGNTLHMASRNNDPAVIRKYFDQTQPNQQDRSGYTPLIDCIRYEHFDCLETLIQSSIESDYPLNYEIQISKDNGFTALHYALIIGNRKSIRLLLENGGYHLMFIESKDGYSPQTLIEYLDQQHSNELNEENLSEFISKIECKKIPNHLPAFDELSRKFQMNLEQLLSFYCEMITNLFDCYLQTNRLHQFNFDSIFLDDQQQQIDKTTTNDNLDHQSICLRLSHEFQRIFQRNPNELELTMLMDDLKIISKFPEYFEQFSDQLKREQNLQNFRNDFGLEFQSLRLSIGLIQKNMGKYEIAYIFLQNSRTINHLPIQHGDRILNRFLSQTPMNEQKIRKVSYPKPLTNLDNSNESCSAWSSTAITN</sequence>
<dbReference type="GO" id="GO:0006887">
    <property type="term" value="P:exocytosis"/>
    <property type="evidence" value="ECO:0007669"/>
    <property type="project" value="UniProtKB-KW"/>
</dbReference>
<keyword evidence="3" id="KW-1052">Target cell membrane</keyword>
<feature type="region of interest" description="Disordered" evidence="7">
    <location>
        <begin position="1"/>
        <end position="76"/>
    </location>
</feature>
<dbReference type="RefSeq" id="XP_027198083.1">
    <property type="nucleotide sequence ID" value="XM_027342282.1"/>
</dbReference>
<dbReference type="GO" id="GO:0006974">
    <property type="term" value="P:DNA damage response"/>
    <property type="evidence" value="ECO:0007669"/>
    <property type="project" value="TreeGrafter"/>
</dbReference>
<evidence type="ECO:0000313" key="9">
    <source>
        <dbReference type="RefSeq" id="XP_027198083.1"/>
    </source>
</evidence>